<dbReference type="RefSeq" id="WP_275218398.1">
    <property type="nucleotide sequence ID" value="NZ_JAPHVQ010000011.1"/>
</dbReference>
<dbReference type="EMBL" id="JAPHVQ010000011">
    <property type="protein sequence ID" value="MDE8035571.1"/>
    <property type="molecule type" value="Genomic_DNA"/>
</dbReference>
<keyword evidence="1" id="KW-0472">Membrane</keyword>
<feature type="transmembrane region" description="Helical" evidence="1">
    <location>
        <begin position="6"/>
        <end position="22"/>
    </location>
</feature>
<gene>
    <name evidence="2" type="ORF">OQ257_10410</name>
</gene>
<protein>
    <submittedName>
        <fullName evidence="2">Uncharacterized protein</fullName>
    </submittedName>
</protein>
<evidence type="ECO:0000313" key="2">
    <source>
        <dbReference type="EMBL" id="MDE8035571.1"/>
    </source>
</evidence>
<keyword evidence="1" id="KW-1133">Transmembrane helix</keyword>
<name>A0A9X4G5A4_ACTEU</name>
<accession>A0A9X4G5A4</accession>
<keyword evidence="3" id="KW-1185">Reference proteome</keyword>
<evidence type="ECO:0000256" key="1">
    <source>
        <dbReference type="SAM" id="Phobius"/>
    </source>
</evidence>
<evidence type="ECO:0000313" key="3">
    <source>
        <dbReference type="Proteomes" id="UP001142444"/>
    </source>
</evidence>
<comment type="caution">
    <text evidence="2">The sequence shown here is derived from an EMBL/GenBank/DDBJ whole genome shotgun (WGS) entry which is preliminary data.</text>
</comment>
<organism evidence="2 3">
    <name type="scientific">Actinobacillus equuli subsp. equuli</name>
    <dbReference type="NCBI Taxonomy" id="202947"/>
    <lineage>
        <taxon>Bacteria</taxon>
        <taxon>Pseudomonadati</taxon>
        <taxon>Pseudomonadota</taxon>
        <taxon>Gammaproteobacteria</taxon>
        <taxon>Pasteurellales</taxon>
        <taxon>Pasteurellaceae</taxon>
        <taxon>Actinobacillus</taxon>
    </lineage>
</organism>
<sequence length="160" mass="19665">MMDNLYYLILIILLLSAAYYVYRQIDREMMYFRFSCENIFDIDYYEYVNNYKFFNFFNEQLSEHLRLYVQDNFHALRIPYKDLQLSAQVEFETVTITCYLEASRNKHDKIQEEIIRTVNLEDEIRKFHAFYEKARDPEFQHVFKLKECHQTPADQEQAKS</sequence>
<reference evidence="2" key="1">
    <citation type="submission" date="2022-11" db="EMBL/GenBank/DDBJ databases">
        <authorList>
            <person name="Kamali M."/>
            <person name="Peak L."/>
            <person name="Go Y.Y."/>
            <person name="Balasuriya U.B.R."/>
            <person name="Carossino M."/>
        </authorList>
    </citation>
    <scope>NUCLEOTIDE SEQUENCE</scope>
    <source>
        <strain evidence="2">4524</strain>
    </source>
</reference>
<dbReference type="AlphaFoldDB" id="A0A9X4G5A4"/>
<reference evidence="2" key="2">
    <citation type="journal article" date="2023" name="Pathogens">
        <title>Pathological Features and Genomic Characterization of an Actinobacillus equuli subsp. equuli Bearing Unique Virulence-Associated Genes from an Adult Horse with Pleuropneumonia.</title>
        <authorList>
            <person name="Kamali M."/>
            <person name="Carossino M."/>
            <person name="Del Piero F."/>
            <person name="Peak L."/>
            <person name="Mitchell M.S."/>
            <person name="Willette J."/>
            <person name="Baker R."/>
            <person name="Li F."/>
            <person name="Kenez A."/>
            <person name="Balasuriya U.B.R."/>
            <person name="Go Y.Y."/>
        </authorList>
    </citation>
    <scope>NUCLEOTIDE SEQUENCE</scope>
    <source>
        <strain evidence="2">4524</strain>
    </source>
</reference>
<dbReference type="Proteomes" id="UP001142444">
    <property type="component" value="Unassembled WGS sequence"/>
</dbReference>
<proteinExistence type="predicted"/>
<keyword evidence="1" id="KW-0812">Transmembrane</keyword>